<evidence type="ECO:0000256" key="8">
    <source>
        <dbReference type="RuleBase" id="RU363041"/>
    </source>
</evidence>
<evidence type="ECO:0000256" key="5">
    <source>
        <dbReference type="ARBA" id="ARBA00022692"/>
    </source>
</evidence>
<organism evidence="9 10">
    <name type="scientific">Nesterenkonia xinjiangensis</name>
    <dbReference type="NCBI Taxonomy" id="225327"/>
    <lineage>
        <taxon>Bacteria</taxon>
        <taxon>Bacillati</taxon>
        <taxon>Actinomycetota</taxon>
        <taxon>Actinomycetes</taxon>
        <taxon>Micrococcales</taxon>
        <taxon>Micrococcaceae</taxon>
        <taxon>Nesterenkonia</taxon>
    </lineage>
</organism>
<dbReference type="PANTHER" id="PTHR30269:SF23">
    <property type="entry name" value="MEMBRANE TRANSPORTER PROTEIN YDHB-RELATED"/>
    <property type="match status" value="1"/>
</dbReference>
<comment type="subcellular location">
    <subcellularLocation>
        <location evidence="1 8">Cell membrane</location>
        <topology evidence="1 8">Multi-pass membrane protein</topology>
    </subcellularLocation>
</comment>
<keyword evidence="10" id="KW-1185">Reference proteome</keyword>
<evidence type="ECO:0000256" key="7">
    <source>
        <dbReference type="ARBA" id="ARBA00023136"/>
    </source>
</evidence>
<sequence length="244" mass="26057">MIDLDSLSWLLLALGALIVGLSKTALPGAATLAVAIFAATMPARESTAALLILLLVGDLFAVWMYRHDVDWATLRRLVPAVLVGLLVGVVFLGLSSDAVVRRVIGGILLALLAFTLWRRRSRTDATELGRTAAYGYGWLGGFTTMVANAGGPVMSMYLLAMRLPVKAFLGTTAYFFFAVNLAKLPFQVGLGLLTLEVLTIAAVLVPLVVVAAFAGRWLATRISQRMFDRLVLVLTAVGAVNLLV</sequence>
<dbReference type="Proteomes" id="UP000535437">
    <property type="component" value="Unassembled WGS sequence"/>
</dbReference>
<comment type="caution">
    <text evidence="9">The sequence shown here is derived from an EMBL/GenBank/DDBJ whole genome shotgun (WGS) entry which is preliminary data.</text>
</comment>
<evidence type="ECO:0000256" key="6">
    <source>
        <dbReference type="ARBA" id="ARBA00022989"/>
    </source>
</evidence>
<feature type="transmembrane region" description="Helical" evidence="8">
    <location>
        <begin position="188"/>
        <end position="214"/>
    </location>
</feature>
<keyword evidence="7 8" id="KW-0472">Membrane</keyword>
<reference evidence="9 10" key="1">
    <citation type="submission" date="2020-07" db="EMBL/GenBank/DDBJ databases">
        <title>Sequencing the genomes of 1000 actinobacteria strains.</title>
        <authorList>
            <person name="Klenk H.-P."/>
        </authorList>
    </citation>
    <scope>NUCLEOTIDE SEQUENCE [LARGE SCALE GENOMIC DNA]</scope>
    <source>
        <strain evidence="9 10">DSM 15475</strain>
    </source>
</reference>
<protein>
    <recommendedName>
        <fullName evidence="8">Probable membrane transporter protein</fullName>
    </recommendedName>
</protein>
<keyword evidence="5 8" id="KW-0812">Transmembrane</keyword>
<dbReference type="Pfam" id="PF01925">
    <property type="entry name" value="TauE"/>
    <property type="match status" value="1"/>
</dbReference>
<feature type="transmembrane region" description="Helical" evidence="8">
    <location>
        <begin position="77"/>
        <end position="94"/>
    </location>
</feature>
<comment type="similarity">
    <text evidence="2 8">Belongs to the 4-toluene sulfonate uptake permease (TSUP) (TC 2.A.102) family.</text>
</comment>
<accession>A0A7Z0GIU6</accession>
<dbReference type="InterPro" id="IPR002781">
    <property type="entry name" value="TM_pro_TauE-like"/>
</dbReference>
<dbReference type="GO" id="GO:0005886">
    <property type="term" value="C:plasma membrane"/>
    <property type="evidence" value="ECO:0007669"/>
    <property type="project" value="UniProtKB-SubCell"/>
</dbReference>
<keyword evidence="4 8" id="KW-1003">Cell membrane</keyword>
<evidence type="ECO:0000313" key="10">
    <source>
        <dbReference type="Proteomes" id="UP000535437"/>
    </source>
</evidence>
<keyword evidence="3" id="KW-0813">Transport</keyword>
<evidence type="ECO:0000256" key="4">
    <source>
        <dbReference type="ARBA" id="ARBA00022475"/>
    </source>
</evidence>
<evidence type="ECO:0000256" key="2">
    <source>
        <dbReference type="ARBA" id="ARBA00009142"/>
    </source>
</evidence>
<name>A0A7Z0GIU6_9MICC</name>
<dbReference type="PANTHER" id="PTHR30269">
    <property type="entry name" value="TRANSMEMBRANE PROTEIN YFCA"/>
    <property type="match status" value="1"/>
</dbReference>
<dbReference type="RefSeq" id="WP_179540365.1">
    <property type="nucleotide sequence ID" value="NZ_BAAALL010000010.1"/>
</dbReference>
<gene>
    <name evidence="9" type="ORF">HNR09_000210</name>
</gene>
<feature type="transmembrane region" description="Helical" evidence="8">
    <location>
        <begin position="100"/>
        <end position="117"/>
    </location>
</feature>
<proteinExistence type="inferred from homology"/>
<keyword evidence="6 8" id="KW-1133">Transmembrane helix</keyword>
<evidence type="ECO:0000256" key="1">
    <source>
        <dbReference type="ARBA" id="ARBA00004651"/>
    </source>
</evidence>
<dbReference type="InterPro" id="IPR052017">
    <property type="entry name" value="TSUP"/>
</dbReference>
<dbReference type="AlphaFoldDB" id="A0A7Z0GIU6"/>
<evidence type="ECO:0000313" key="9">
    <source>
        <dbReference type="EMBL" id="NYJ76799.1"/>
    </source>
</evidence>
<evidence type="ECO:0000256" key="3">
    <source>
        <dbReference type="ARBA" id="ARBA00022448"/>
    </source>
</evidence>
<dbReference type="EMBL" id="JACCFY010000001">
    <property type="protein sequence ID" value="NYJ76799.1"/>
    <property type="molecule type" value="Genomic_DNA"/>
</dbReference>
<feature type="transmembrane region" description="Helical" evidence="8">
    <location>
        <begin position="48"/>
        <end position="65"/>
    </location>
</feature>